<dbReference type="PROSITE" id="PS52029">
    <property type="entry name" value="LD_TPASE"/>
    <property type="match status" value="1"/>
</dbReference>
<dbReference type="InterPro" id="IPR045380">
    <property type="entry name" value="LD_TPept_scaffold_dom"/>
</dbReference>
<dbReference type="UniPathway" id="UPA00219"/>
<protein>
    <submittedName>
        <fullName evidence="10">L,D-transpeptidase family protein</fullName>
    </submittedName>
</protein>
<evidence type="ECO:0000256" key="8">
    <source>
        <dbReference type="SAM" id="SignalP"/>
    </source>
</evidence>
<comment type="similarity">
    <text evidence="2">Belongs to the YkuD family.</text>
</comment>
<evidence type="ECO:0000256" key="5">
    <source>
        <dbReference type="ARBA" id="ARBA00022984"/>
    </source>
</evidence>
<dbReference type="CDD" id="cd16913">
    <property type="entry name" value="YkuD_like"/>
    <property type="match status" value="1"/>
</dbReference>
<accession>A0A6G7VEC0</accession>
<evidence type="ECO:0000256" key="6">
    <source>
        <dbReference type="ARBA" id="ARBA00023316"/>
    </source>
</evidence>
<evidence type="ECO:0000256" key="4">
    <source>
        <dbReference type="ARBA" id="ARBA00022960"/>
    </source>
</evidence>
<feature type="active site" description="Nucleophile" evidence="7">
    <location>
        <position position="441"/>
    </location>
</feature>
<dbReference type="EMBL" id="CP048029">
    <property type="protein sequence ID" value="QIK38235.1"/>
    <property type="molecule type" value="Genomic_DNA"/>
</dbReference>
<gene>
    <name evidence="10" type="ORF">GWK36_09895</name>
</gene>
<keyword evidence="5 7" id="KW-0573">Peptidoglycan synthesis</keyword>
<dbReference type="GO" id="GO:0016740">
    <property type="term" value="F:transferase activity"/>
    <property type="evidence" value="ECO:0007669"/>
    <property type="project" value="UniProtKB-KW"/>
</dbReference>
<dbReference type="Pfam" id="PF20142">
    <property type="entry name" value="Scaffold"/>
    <property type="match status" value="1"/>
</dbReference>
<dbReference type="InterPro" id="IPR036366">
    <property type="entry name" value="PGBDSf"/>
</dbReference>
<dbReference type="InterPro" id="IPR038063">
    <property type="entry name" value="Transpep_catalytic_dom"/>
</dbReference>
<dbReference type="InterPro" id="IPR052905">
    <property type="entry name" value="LD-transpeptidase_YkuD-like"/>
</dbReference>
<dbReference type="AlphaFoldDB" id="A0A6G7VEC0"/>
<dbReference type="Gene3D" id="2.40.440.10">
    <property type="entry name" value="L,D-transpeptidase catalytic domain-like"/>
    <property type="match status" value="1"/>
</dbReference>
<proteinExistence type="inferred from homology"/>
<dbReference type="KEGG" id="cjap:GWK36_09895"/>
<dbReference type="RefSeq" id="WP_166270997.1">
    <property type="nucleotide sequence ID" value="NZ_CP048029.1"/>
</dbReference>
<sequence length="564" mass="62573">MRPSIPLVALLSWSIAGMPSSTLADELLASTLESFRAAPTLVLWETSLLSPPVLADFYAQRGYQFAWNEPARVAAFLGLVERSGEEGLRPEDFHIAVLRRLAQPGTLAGLQGSARLAADLLLSDALLRYVHHTRYGKLDPVLVDARWNDRDPVPEERLIADMQGALAAEDMAAFLAARFPKPFWYEDLKRALSMAIQMRELAELPQVPAGPMLAQGSRGERVRLVRQRLQRLGYQALSPENPEVFDAELSEAVRALQRDHGIKPDGAIGPQTLAVLNQPGDASRIDLIRLNLERMRWLYADLPADYILVDVAAYMAHLIRDGAIAWSTRVIVGKEDSQTPMFRDVLDHLVLNPTWMVPVSIQKNLGTLGSDYILVDRRTGQRVRGGNAADYQRYRVVQQPGPENALGRVKFMFPNRHAVYLHDTPSKALFGRSARALSHGCVRVQNPLKLAELLLKEANWNRARIDRVLEGTQTRHISLAQPLPVLLYYLTARADASGRVEIRPDIYGRDPAVSALLDQPARRIRVAFYKPVPLNPGIIPLPDPDSGVQLTRCTASPAVQGGEG</sequence>
<dbReference type="SUPFAM" id="SSF141523">
    <property type="entry name" value="L,D-transpeptidase catalytic domain-like"/>
    <property type="match status" value="1"/>
</dbReference>
<dbReference type="Proteomes" id="UP000502699">
    <property type="component" value="Chromosome"/>
</dbReference>
<dbReference type="GO" id="GO:0071555">
    <property type="term" value="P:cell wall organization"/>
    <property type="evidence" value="ECO:0007669"/>
    <property type="project" value="UniProtKB-UniRule"/>
</dbReference>
<feature type="domain" description="L,D-TPase catalytic" evidence="9">
    <location>
        <begin position="305"/>
        <end position="468"/>
    </location>
</feature>
<dbReference type="GO" id="GO:0008360">
    <property type="term" value="P:regulation of cell shape"/>
    <property type="evidence" value="ECO:0007669"/>
    <property type="project" value="UniProtKB-UniRule"/>
</dbReference>
<dbReference type="Gene3D" id="1.10.101.10">
    <property type="entry name" value="PGBD-like superfamily/PGBD"/>
    <property type="match status" value="1"/>
</dbReference>
<organism evidence="10 11">
    <name type="scientific">Caldichromatium japonicum</name>
    <dbReference type="NCBI Taxonomy" id="2699430"/>
    <lineage>
        <taxon>Bacteria</taxon>
        <taxon>Pseudomonadati</taxon>
        <taxon>Pseudomonadota</taxon>
        <taxon>Gammaproteobacteria</taxon>
        <taxon>Chromatiales</taxon>
        <taxon>Chromatiaceae</taxon>
        <taxon>Caldichromatium</taxon>
    </lineage>
</organism>
<evidence type="ECO:0000259" key="9">
    <source>
        <dbReference type="PROSITE" id="PS52029"/>
    </source>
</evidence>
<dbReference type="InterPro" id="IPR002477">
    <property type="entry name" value="Peptidoglycan-bd-like"/>
</dbReference>
<dbReference type="GO" id="GO:0009252">
    <property type="term" value="P:peptidoglycan biosynthetic process"/>
    <property type="evidence" value="ECO:0007669"/>
    <property type="project" value="UniProtKB-UniPathway"/>
</dbReference>
<keyword evidence="11" id="KW-1185">Reference proteome</keyword>
<evidence type="ECO:0000256" key="1">
    <source>
        <dbReference type="ARBA" id="ARBA00004752"/>
    </source>
</evidence>
<dbReference type="PANTHER" id="PTHR41533">
    <property type="entry name" value="L,D-TRANSPEPTIDASE HI_1667-RELATED"/>
    <property type="match status" value="1"/>
</dbReference>
<evidence type="ECO:0000313" key="10">
    <source>
        <dbReference type="EMBL" id="QIK38235.1"/>
    </source>
</evidence>
<keyword evidence="4 7" id="KW-0133">Cell shape</keyword>
<feature type="chain" id="PRO_5026295905" evidence="8">
    <location>
        <begin position="25"/>
        <end position="564"/>
    </location>
</feature>
<comment type="pathway">
    <text evidence="1 7">Cell wall biogenesis; peptidoglycan biosynthesis.</text>
</comment>
<feature type="signal peptide" evidence="8">
    <location>
        <begin position="1"/>
        <end position="24"/>
    </location>
</feature>
<dbReference type="InterPro" id="IPR036365">
    <property type="entry name" value="PGBD-like_sf"/>
</dbReference>
<dbReference type="GO" id="GO:0004180">
    <property type="term" value="F:carboxypeptidase activity"/>
    <property type="evidence" value="ECO:0007669"/>
    <property type="project" value="UniProtKB-ARBA"/>
</dbReference>
<evidence type="ECO:0000313" key="11">
    <source>
        <dbReference type="Proteomes" id="UP000502699"/>
    </source>
</evidence>
<evidence type="ECO:0000256" key="2">
    <source>
        <dbReference type="ARBA" id="ARBA00005992"/>
    </source>
</evidence>
<keyword evidence="6 7" id="KW-0961">Cell wall biogenesis/degradation</keyword>
<keyword evidence="8" id="KW-0732">Signal</keyword>
<dbReference type="SUPFAM" id="SSF47090">
    <property type="entry name" value="PGBD-like"/>
    <property type="match status" value="1"/>
</dbReference>
<name>A0A6G7VEC0_9GAMM</name>
<dbReference type="Pfam" id="PF03734">
    <property type="entry name" value="YkuD"/>
    <property type="match status" value="1"/>
</dbReference>
<dbReference type="InterPro" id="IPR005490">
    <property type="entry name" value="LD_TPept_cat_dom"/>
</dbReference>
<keyword evidence="3" id="KW-0808">Transferase</keyword>
<evidence type="ECO:0000256" key="3">
    <source>
        <dbReference type="ARBA" id="ARBA00022679"/>
    </source>
</evidence>
<dbReference type="Pfam" id="PF01471">
    <property type="entry name" value="PG_binding_1"/>
    <property type="match status" value="1"/>
</dbReference>
<dbReference type="PANTHER" id="PTHR41533:SF2">
    <property type="entry name" value="BLR7131 PROTEIN"/>
    <property type="match status" value="1"/>
</dbReference>
<reference evidence="11" key="1">
    <citation type="submission" date="2020-01" db="EMBL/GenBank/DDBJ databases">
        <title>Caldichromatium gen. nov., sp. nov., a thermophilic purple sulfur bacterium member of the family Chromatiaceae isolated from Nakabusa hot spring, Japan.</title>
        <authorList>
            <person name="Saini M.K."/>
            <person name="Hanada S."/>
            <person name="Tank M."/>
        </authorList>
    </citation>
    <scope>NUCLEOTIDE SEQUENCE [LARGE SCALE GENOMIC DNA]</scope>
    <source>
        <strain evidence="11">No.7</strain>
    </source>
</reference>
<feature type="active site" description="Proton donor/acceptor" evidence="7">
    <location>
        <position position="422"/>
    </location>
</feature>
<evidence type="ECO:0000256" key="7">
    <source>
        <dbReference type="PROSITE-ProRule" id="PRU01373"/>
    </source>
</evidence>